<feature type="transmembrane region" description="Helical" evidence="3">
    <location>
        <begin position="544"/>
        <end position="571"/>
    </location>
</feature>
<feature type="transmembrane region" description="Helical" evidence="3">
    <location>
        <begin position="455"/>
        <end position="476"/>
    </location>
</feature>
<accession>A0A899IMA2</accession>
<feature type="region of interest" description="Disordered" evidence="2">
    <location>
        <begin position="966"/>
        <end position="1005"/>
    </location>
</feature>
<keyword evidence="3" id="KW-0472">Membrane</keyword>
<evidence type="ECO:0000313" key="6">
    <source>
        <dbReference type="EMBL" id="QSL99628.1"/>
    </source>
</evidence>
<sequence length="1149" mass="119715">MTSAGVELAAEWVTILPETAALVKELKNFEPPPITVPVKLESASAVKGGKQAGREIRTGIVTETKQAGKEAGDAIVSGVASSQGKVSTAATNAGEGIRKGVVTKAKQAGQEAGDAVADEVKKKSPKAEAAGSTFGSKLIGGLKKTALVGAAGIATIFTGAIAKGFTRLKDIDNARSTLQGLGHDAESVTKIMDSALAAVKGTAFGLGDAATVAASAVAAGVKPGEELTRTLSLVADAAAIAKTDMASMGAIFNKAATTNKVQGEIMQQLGERGIPIVKLLADEIGVTTAEIAKMSEDGKIDFATFQNAMEKGMGGAAKNMGNSFTGAVANIGAALGRLGATILTPLFNKVIEWAPKVIEWLDQVEAQVKPMFERLSAGFKTFMEALSTSGQFIKDNATQFKIAAAVITTLFLPGIAAAAAHYARLAIAKTVLTAITAATKIATAAQWLWNASLLANPIGLIIAAIAAVVAALVLFFTKTELGQKIWQTVWGAIKTATQAVVSWFTTTAWPALQNAFKAIGQALMWLYQNVWQPAWDVIKTVAQVVWAALEVIFAAFGAALRVLGGVIEWWWNNVTVPAFNAVKKVIGVVWEFVRPIWDLWKAAFDKLVEGITKFKDIFVTGFEAIKKVFGSVWDWIKPKLEWLIDKFNSVRDTLNNFNPFGNSGGGTVPSVPGFAGGHPAGRTSSGRLYGPGTGTSDSIFGVNEFGVPVVRVSAGEGIVKESAMKNGGSALVAMLNAGWVPSANYLRGMLPGFAEGLNPGADYLRSVVMKLWPQITSIGGRRSEDGYGEHSSGNAIDIMIPNWQTPQGKALGDSVKAFIVKNAEALGLDGLIWQQRSFGYGGSLTGDGKKMGDRGSPTQNHMDHLHVMLGKGRGAGAQAVSAPSVPLITGGVNGSIAASGAPSILKGSTSGAGGGGSYYEVDPKKVREAEDKVTDKEAALAVAEQRLSEVEKQENVKQSTLQAARDRVEKLKRETEQARADLEEARQGKYKEGSKKAGQAAGESSGLDGKELGKMFVGGILESFGFDGSLFDNLFESPNVKSAIAGVNAFAPVISNLLGGGSSDGFMGVGSGDPTGGLIAGVGDAFGVNAFDQQSLGTAQGDQSALGGGSPVVDMRGAQLGWDPQQTMDKVEQFSASKRRFTNLPGPGA</sequence>
<dbReference type="InterPro" id="IPR058593">
    <property type="entry name" value="ARB_07466-like_C"/>
</dbReference>
<dbReference type="Pfam" id="PF20155">
    <property type="entry name" value="TMP_3"/>
    <property type="match status" value="1"/>
</dbReference>
<dbReference type="Pfam" id="PF26571">
    <property type="entry name" value="VldE"/>
    <property type="match status" value="1"/>
</dbReference>
<keyword evidence="3" id="KW-0812">Transmembrane</keyword>
<keyword evidence="1" id="KW-1188">Viral release from host cell</keyword>
<evidence type="ECO:0000256" key="3">
    <source>
        <dbReference type="SAM" id="Phobius"/>
    </source>
</evidence>
<dbReference type="InterPro" id="IPR013491">
    <property type="entry name" value="Tape_meas_N"/>
</dbReference>
<keyword evidence="1" id="KW-1245">Viral tail assembly</keyword>
<evidence type="ECO:0000256" key="2">
    <source>
        <dbReference type="SAM" id="MobiDB-lite"/>
    </source>
</evidence>
<feature type="transmembrane region" description="Helical" evidence="3">
    <location>
        <begin position="430"/>
        <end position="449"/>
    </location>
</feature>
<proteinExistence type="predicted"/>
<dbReference type="EMBL" id="MW460248">
    <property type="protein sequence ID" value="QSL99628.1"/>
    <property type="molecule type" value="Genomic_DNA"/>
</dbReference>
<feature type="compositionally biased region" description="Basic and acidic residues" evidence="2">
    <location>
        <begin position="966"/>
        <end position="995"/>
    </location>
</feature>
<dbReference type="GO" id="GO:0098003">
    <property type="term" value="P:viral tail assembly"/>
    <property type="evidence" value="ECO:0007669"/>
    <property type="project" value="UniProtKB-KW"/>
</dbReference>
<feature type="domain" description="Tape measure protein N-terminal" evidence="4">
    <location>
        <begin position="165"/>
        <end position="338"/>
    </location>
</feature>
<feature type="transmembrane region" description="Helical" evidence="3">
    <location>
        <begin position="402"/>
        <end position="423"/>
    </location>
</feature>
<feature type="domain" description="ARB-07466-like C-terminal" evidence="5">
    <location>
        <begin position="755"/>
        <end position="862"/>
    </location>
</feature>
<evidence type="ECO:0000256" key="1">
    <source>
        <dbReference type="ARBA" id="ARBA00022465"/>
    </source>
</evidence>
<dbReference type="Proteomes" id="UP000663627">
    <property type="component" value="Segment"/>
</dbReference>
<reference evidence="6" key="1">
    <citation type="submission" date="2021-01" db="EMBL/GenBank/DDBJ databases">
        <authorList>
            <person name="Rakov C."/>
            <person name="Yerushalmy O."/>
            <person name="Alkalay-Oren S."/>
            <person name="Coppenhagen-Glazer S."/>
            <person name="Hazan R."/>
        </authorList>
    </citation>
    <scope>NUCLEOTIDE SEQUENCE</scope>
</reference>
<name>A0A899IMA2_9CAUD</name>
<evidence type="ECO:0000259" key="4">
    <source>
        <dbReference type="Pfam" id="PF20155"/>
    </source>
</evidence>
<evidence type="ECO:0000259" key="5">
    <source>
        <dbReference type="Pfam" id="PF26571"/>
    </source>
</evidence>
<dbReference type="NCBIfam" id="TIGR02675">
    <property type="entry name" value="tape_meas_nterm"/>
    <property type="match status" value="1"/>
</dbReference>
<keyword evidence="3" id="KW-1133">Transmembrane helix</keyword>
<organism evidence="6 7">
    <name type="scientific">Mycobacterium phage Maco2</name>
    <dbReference type="NCBI Taxonomy" id="2805749"/>
    <lineage>
        <taxon>Viruses</taxon>
        <taxon>Duplodnaviria</taxon>
        <taxon>Heunggongvirae</taxon>
        <taxon>Uroviricota</taxon>
        <taxon>Caudoviricetes</taxon>
        <taxon>Mapvirus</taxon>
        <taxon>Mapvirus Ff47</taxon>
    </lineage>
</organism>
<evidence type="ECO:0000313" key="7">
    <source>
        <dbReference type="Proteomes" id="UP000663627"/>
    </source>
</evidence>
<protein>
    <recommendedName>
        <fullName evidence="8">Tape measure protein</fullName>
    </recommendedName>
</protein>
<evidence type="ECO:0008006" key="8">
    <source>
        <dbReference type="Google" id="ProtNLM"/>
    </source>
</evidence>